<dbReference type="PANTHER" id="PTHR42781">
    <property type="entry name" value="SPERMIDINE/PUTRESCINE IMPORT ATP-BINDING PROTEIN POTA"/>
    <property type="match status" value="1"/>
</dbReference>
<gene>
    <name evidence="4" type="ORF">E4P47_01015</name>
</gene>
<dbReference type="EMBL" id="SPNC01000007">
    <property type="protein sequence ID" value="TFH97106.1"/>
    <property type="molecule type" value="Genomic_DNA"/>
</dbReference>
<sequence>MVSIKDLSYFYQSREGITQAIEGLTCSVADGEVLGLVGASGSGKSTLLHILSGILQDYKGEVLINGESPNPKHHSIALVPQHFGLLPWKSVRENILLPQAFGKACPRASKLPEIVAQLEVGHLLKRYPSQLSGGQKQRVALARAFVQSPDLLLMDEPFSALDIETAEKGRASFRSFQKELGVTTILVSHNPQEIETLTDRVQRMP</sequence>
<proteinExistence type="predicted"/>
<evidence type="ECO:0000256" key="1">
    <source>
        <dbReference type="ARBA" id="ARBA00022448"/>
    </source>
</evidence>
<comment type="caution">
    <text evidence="4">The sequence shown here is derived from an EMBL/GenBank/DDBJ whole genome shotgun (WGS) entry which is preliminary data.</text>
</comment>
<dbReference type="Gene3D" id="3.40.50.300">
    <property type="entry name" value="P-loop containing nucleotide triphosphate hydrolases"/>
    <property type="match status" value="1"/>
</dbReference>
<dbReference type="GO" id="GO:0005524">
    <property type="term" value="F:ATP binding"/>
    <property type="evidence" value="ECO:0007669"/>
    <property type="project" value="UniProtKB-KW"/>
</dbReference>
<keyword evidence="2" id="KW-0547">Nucleotide-binding</keyword>
<organism evidence="4 5">
    <name type="scientific">Porphyromonas levii</name>
    <dbReference type="NCBI Taxonomy" id="28114"/>
    <lineage>
        <taxon>Bacteria</taxon>
        <taxon>Pseudomonadati</taxon>
        <taxon>Bacteroidota</taxon>
        <taxon>Bacteroidia</taxon>
        <taxon>Bacteroidales</taxon>
        <taxon>Porphyromonadaceae</taxon>
        <taxon>Porphyromonas</taxon>
    </lineage>
</organism>
<dbReference type="RefSeq" id="WP_134848851.1">
    <property type="nucleotide sequence ID" value="NZ_CP197400.1"/>
</dbReference>
<dbReference type="PROSITE" id="PS00211">
    <property type="entry name" value="ABC_TRANSPORTER_1"/>
    <property type="match status" value="1"/>
</dbReference>
<dbReference type="SUPFAM" id="SSF52540">
    <property type="entry name" value="P-loop containing nucleoside triphosphate hydrolases"/>
    <property type="match status" value="1"/>
</dbReference>
<protein>
    <submittedName>
        <fullName evidence="4">ATP-binding cassette domain-containing protein</fullName>
    </submittedName>
</protein>
<evidence type="ECO:0000256" key="2">
    <source>
        <dbReference type="ARBA" id="ARBA00022741"/>
    </source>
</evidence>
<keyword evidence="1" id="KW-0813">Transport</keyword>
<dbReference type="PROSITE" id="PS50893">
    <property type="entry name" value="ABC_TRANSPORTER_2"/>
    <property type="match status" value="1"/>
</dbReference>
<dbReference type="InterPro" id="IPR003593">
    <property type="entry name" value="AAA+_ATPase"/>
</dbReference>
<dbReference type="AlphaFoldDB" id="A0A4Y8WTC6"/>
<dbReference type="Proteomes" id="UP000297225">
    <property type="component" value="Unassembled WGS sequence"/>
</dbReference>
<dbReference type="GO" id="GO:0016887">
    <property type="term" value="F:ATP hydrolysis activity"/>
    <property type="evidence" value="ECO:0007669"/>
    <property type="project" value="InterPro"/>
</dbReference>
<accession>A0A4Y8WTC6</accession>
<evidence type="ECO:0000313" key="4">
    <source>
        <dbReference type="EMBL" id="TFH97106.1"/>
    </source>
</evidence>
<dbReference type="STRING" id="1122973.GCA_000379925_00992"/>
<dbReference type="SMART" id="SM00382">
    <property type="entry name" value="AAA"/>
    <property type="match status" value="1"/>
</dbReference>
<keyword evidence="3 4" id="KW-0067">ATP-binding</keyword>
<dbReference type="InterPro" id="IPR027417">
    <property type="entry name" value="P-loop_NTPase"/>
</dbReference>
<dbReference type="Pfam" id="PF00005">
    <property type="entry name" value="ABC_tran"/>
    <property type="match status" value="1"/>
</dbReference>
<dbReference type="InterPro" id="IPR050093">
    <property type="entry name" value="ABC_SmlMolc_Importer"/>
</dbReference>
<keyword evidence="5" id="KW-1185">Reference proteome</keyword>
<dbReference type="OrthoDB" id="9782239at2"/>
<dbReference type="PANTHER" id="PTHR42781:SF4">
    <property type="entry name" value="SPERMIDINE_PUTRESCINE IMPORT ATP-BINDING PROTEIN POTA"/>
    <property type="match status" value="1"/>
</dbReference>
<name>A0A4Y8WTC6_9PORP</name>
<dbReference type="InterPro" id="IPR003439">
    <property type="entry name" value="ABC_transporter-like_ATP-bd"/>
</dbReference>
<evidence type="ECO:0000256" key="3">
    <source>
        <dbReference type="ARBA" id="ARBA00022840"/>
    </source>
</evidence>
<reference evidence="4 5" key="1">
    <citation type="submission" date="2019-03" db="EMBL/GenBank/DDBJ databases">
        <title>Porphyromonas levii Isolated from the Uterus of Dairy Cows.</title>
        <authorList>
            <person name="Francis A.M."/>
        </authorList>
    </citation>
    <scope>NUCLEOTIDE SEQUENCE [LARGE SCALE GENOMIC DNA]</scope>
    <source>
        <strain evidence="4 5">AF5678</strain>
    </source>
</reference>
<dbReference type="InterPro" id="IPR017871">
    <property type="entry name" value="ABC_transporter-like_CS"/>
</dbReference>
<evidence type="ECO:0000313" key="5">
    <source>
        <dbReference type="Proteomes" id="UP000297225"/>
    </source>
</evidence>